<dbReference type="SFLD" id="SFLDF00045">
    <property type="entry name" value="2-haloacid_dehalogenase"/>
    <property type="match status" value="1"/>
</dbReference>
<comment type="similarity">
    <text evidence="1">Belongs to the HAD-like hydrolase superfamily. S-2-haloalkanoic acid dehalogenase family.</text>
</comment>
<protein>
    <submittedName>
        <fullName evidence="3">Haloacid dehalogenase type II</fullName>
    </submittedName>
</protein>
<dbReference type="Proteomes" id="UP001208017">
    <property type="component" value="Unassembled WGS sequence"/>
</dbReference>
<dbReference type="PRINTS" id="PR00413">
    <property type="entry name" value="HADHALOGNASE"/>
</dbReference>
<dbReference type="RefSeq" id="WP_267151683.1">
    <property type="nucleotide sequence ID" value="NZ_JAPMLT010000004.1"/>
</dbReference>
<gene>
    <name evidence="3" type="ORF">OS242_10740</name>
</gene>
<dbReference type="SFLD" id="SFLDG01135">
    <property type="entry name" value="C1.5.6:_HAD__Beta-PGM__Phospha"/>
    <property type="match status" value="1"/>
</dbReference>
<dbReference type="Gene3D" id="1.10.150.240">
    <property type="entry name" value="Putative phosphatase, domain 2"/>
    <property type="match status" value="1"/>
</dbReference>
<dbReference type="PANTHER" id="PTHR43316">
    <property type="entry name" value="HYDROLASE, HALOACID DELAHOGENASE-RELATED"/>
    <property type="match status" value="1"/>
</dbReference>
<accession>A0ABT3X0J7</accession>
<dbReference type="SFLD" id="SFLDG01129">
    <property type="entry name" value="C1.5:_HAD__Beta-PGM__Phosphata"/>
    <property type="match status" value="1"/>
</dbReference>
<dbReference type="InterPro" id="IPR023198">
    <property type="entry name" value="PGP-like_dom2"/>
</dbReference>
<dbReference type="InterPro" id="IPR036412">
    <property type="entry name" value="HAD-like_sf"/>
</dbReference>
<dbReference type="Gene3D" id="3.40.50.1000">
    <property type="entry name" value="HAD superfamily/HAD-like"/>
    <property type="match status" value="1"/>
</dbReference>
<name>A0ABT3X0J7_9BACL</name>
<keyword evidence="2" id="KW-0378">Hydrolase</keyword>
<reference evidence="3 4" key="1">
    <citation type="submission" date="2022-11" db="EMBL/GenBank/DDBJ databases">
        <title>Study of microbial diversity in lake waters.</title>
        <authorList>
            <person name="Zhang J."/>
        </authorList>
    </citation>
    <scope>NUCLEOTIDE SEQUENCE [LARGE SCALE GENOMIC DNA]</scope>
    <source>
        <strain evidence="3 4">DT12</strain>
    </source>
</reference>
<dbReference type="InterPro" id="IPR006439">
    <property type="entry name" value="HAD-SF_hydro_IA"/>
</dbReference>
<dbReference type="InterPro" id="IPR006328">
    <property type="entry name" value="2-HAD"/>
</dbReference>
<evidence type="ECO:0000256" key="1">
    <source>
        <dbReference type="ARBA" id="ARBA00008106"/>
    </source>
</evidence>
<proteinExistence type="inferred from homology"/>
<dbReference type="PANTHER" id="PTHR43316:SF3">
    <property type="entry name" value="HALOACID DEHALOGENASE, TYPE II (AFU_ORTHOLOGUE AFUA_2G07750)-RELATED"/>
    <property type="match status" value="1"/>
</dbReference>
<evidence type="ECO:0000256" key="2">
    <source>
        <dbReference type="ARBA" id="ARBA00022801"/>
    </source>
</evidence>
<sequence>MIKAIVFDAYGTLFDLDTITEACDALYPGKGTDIHRIWRDKQLEYTWLRTLMNRYADFEQVTRDALRYSLEHLGLEHDGGTLEELAGIYLKLRPHPEVEEALYEFAPRKMLILSNGTDRMLHKVLGHSGLSLFFSGILSVDNEQKYKPHPDVYGLPDKHLRLPKEEILFVSCNSWDVAGAKSYGYLTAWVNRTGAALERLDVEPDYTVSTIAELIDLLD</sequence>
<dbReference type="InterPro" id="IPR051540">
    <property type="entry name" value="S-2-haloacid_dehalogenase"/>
</dbReference>
<evidence type="ECO:0000313" key="3">
    <source>
        <dbReference type="EMBL" id="MCX7570438.1"/>
    </source>
</evidence>
<dbReference type="SUPFAM" id="SSF56784">
    <property type="entry name" value="HAD-like"/>
    <property type="match status" value="1"/>
</dbReference>
<dbReference type="NCBIfam" id="TIGR01428">
    <property type="entry name" value="HAD_type_II"/>
    <property type="match status" value="1"/>
</dbReference>
<dbReference type="NCBIfam" id="TIGR01493">
    <property type="entry name" value="HAD-SF-IA-v2"/>
    <property type="match status" value="1"/>
</dbReference>
<dbReference type="CDD" id="cd02588">
    <property type="entry name" value="HAD_L2-DEX"/>
    <property type="match status" value="1"/>
</dbReference>
<comment type="caution">
    <text evidence="3">The sequence shown here is derived from an EMBL/GenBank/DDBJ whole genome shotgun (WGS) entry which is preliminary data.</text>
</comment>
<keyword evidence="4" id="KW-1185">Reference proteome</keyword>
<dbReference type="InterPro" id="IPR023214">
    <property type="entry name" value="HAD_sf"/>
</dbReference>
<dbReference type="SFLD" id="SFLDS00003">
    <property type="entry name" value="Haloacid_Dehalogenase"/>
    <property type="match status" value="1"/>
</dbReference>
<dbReference type="Pfam" id="PF00702">
    <property type="entry name" value="Hydrolase"/>
    <property type="match status" value="1"/>
</dbReference>
<organism evidence="3 4">
    <name type="scientific">Tumebacillus lacus</name>
    <dbReference type="NCBI Taxonomy" id="2995335"/>
    <lineage>
        <taxon>Bacteria</taxon>
        <taxon>Bacillati</taxon>
        <taxon>Bacillota</taxon>
        <taxon>Bacilli</taxon>
        <taxon>Bacillales</taxon>
        <taxon>Alicyclobacillaceae</taxon>
        <taxon>Tumebacillus</taxon>
    </lineage>
</organism>
<evidence type="ECO:0000313" key="4">
    <source>
        <dbReference type="Proteomes" id="UP001208017"/>
    </source>
</evidence>
<dbReference type="EMBL" id="JAPMLT010000004">
    <property type="protein sequence ID" value="MCX7570438.1"/>
    <property type="molecule type" value="Genomic_DNA"/>
</dbReference>